<keyword evidence="1" id="KW-0378">Hydrolase</keyword>
<reference evidence="1 2" key="1">
    <citation type="submission" date="2022-10" db="EMBL/GenBank/DDBJ databases">
        <title>High-quality genome sequences of two octocoral-associated bacteria, Endozoicomonas euniceicola EF212 and Endozoicomonas gorgoniicola PS125.</title>
        <authorList>
            <person name="Chiou Y.-J."/>
            <person name="Chen Y.-H."/>
        </authorList>
    </citation>
    <scope>NUCLEOTIDE SEQUENCE [LARGE SCALE GENOMIC DNA]</scope>
    <source>
        <strain evidence="1 2">PS125</strain>
    </source>
</reference>
<protein>
    <submittedName>
        <fullName evidence="1">Glycosyl hydrolase family 18 protein</fullName>
    </submittedName>
</protein>
<proteinExistence type="predicted"/>
<dbReference type="Proteomes" id="UP001209854">
    <property type="component" value="Unassembled WGS sequence"/>
</dbReference>
<keyword evidence="2" id="KW-1185">Reference proteome</keyword>
<name>A0ABT3MV36_9GAMM</name>
<sequence>MNIPRFLAVSSVCGFVGLPSISSALGDEVIFSPYKDISINMDWNTYVISTKVHGQSQPVPLLPYKDCELQEPSFSTDLADSPSQLLPGNKLVTWAFATGECGNETWGGVDAQQLADANIKRFVQNGIKYVISTGGANATFTCSSEAGMKAFVDRYNSTSFAGLDFDIESGSEEAIYNLMQFAAAAQKDYKKRGMQLPVSLTISARGGPDPRVDPLTLYGKWTLDAARKSGLEYTVNLMVMDYGSSDCTHDSEGRCDMAKSAINAAKSLNHVHGVPFRDIALTPMIGVNDQVDEVTMVADITKMVSDGRELKLGGYHYWSFDRDTPCSTPTSYASPVCSSVTQEPLDFDQAFLDALMAPRITQDVKDEF</sequence>
<evidence type="ECO:0000313" key="2">
    <source>
        <dbReference type="Proteomes" id="UP001209854"/>
    </source>
</evidence>
<dbReference type="GO" id="GO:0016787">
    <property type="term" value="F:hydrolase activity"/>
    <property type="evidence" value="ECO:0007669"/>
    <property type="project" value="UniProtKB-KW"/>
</dbReference>
<dbReference type="EMBL" id="JAPFCC010000001">
    <property type="protein sequence ID" value="MCW7553235.1"/>
    <property type="molecule type" value="Genomic_DNA"/>
</dbReference>
<dbReference type="PANTHER" id="PTHR42976">
    <property type="entry name" value="BIFUNCTIONAL CHITINASE/LYSOZYME-RELATED"/>
    <property type="match status" value="1"/>
</dbReference>
<dbReference type="Gene3D" id="3.20.20.80">
    <property type="entry name" value="Glycosidases"/>
    <property type="match status" value="1"/>
</dbReference>
<evidence type="ECO:0000313" key="1">
    <source>
        <dbReference type="EMBL" id="MCW7553235.1"/>
    </source>
</evidence>
<gene>
    <name evidence="1" type="ORF">NX722_11410</name>
</gene>
<dbReference type="InterPro" id="IPR052750">
    <property type="entry name" value="GH18_Chitinase"/>
</dbReference>
<accession>A0ABT3MV36</accession>
<organism evidence="1 2">
    <name type="scientific">Endozoicomonas gorgoniicola</name>
    <dbReference type="NCBI Taxonomy" id="1234144"/>
    <lineage>
        <taxon>Bacteria</taxon>
        <taxon>Pseudomonadati</taxon>
        <taxon>Pseudomonadota</taxon>
        <taxon>Gammaproteobacteria</taxon>
        <taxon>Oceanospirillales</taxon>
        <taxon>Endozoicomonadaceae</taxon>
        <taxon>Endozoicomonas</taxon>
    </lineage>
</organism>
<dbReference type="RefSeq" id="WP_262568080.1">
    <property type="nucleotide sequence ID" value="NZ_JAPFCC010000001.1"/>
</dbReference>
<dbReference type="SUPFAM" id="SSF51445">
    <property type="entry name" value="(Trans)glycosidases"/>
    <property type="match status" value="1"/>
</dbReference>
<dbReference type="InterPro" id="IPR017853">
    <property type="entry name" value="GH"/>
</dbReference>
<dbReference type="PANTHER" id="PTHR42976:SF1">
    <property type="entry name" value="GH18 DOMAIN-CONTAINING PROTEIN-RELATED"/>
    <property type="match status" value="1"/>
</dbReference>
<comment type="caution">
    <text evidence="1">The sequence shown here is derived from an EMBL/GenBank/DDBJ whole genome shotgun (WGS) entry which is preliminary data.</text>
</comment>